<proteinExistence type="predicted"/>
<accession>A0A0N4T652</accession>
<dbReference type="WBParaSite" id="BPAG_0000368501-mRNA-1">
    <property type="protein sequence ID" value="BPAG_0000368501-mRNA-1"/>
    <property type="gene ID" value="BPAG_0000368501"/>
</dbReference>
<feature type="domain" description="Tyrosine-protein phosphatase" evidence="1">
    <location>
        <begin position="129"/>
        <end position="269"/>
    </location>
</feature>
<dbReference type="STRING" id="6280.A0A0N4T652"/>
<dbReference type="SUPFAM" id="SSF52799">
    <property type="entry name" value="(Phosphotyrosine protein) phosphatases II"/>
    <property type="match status" value="1"/>
</dbReference>
<dbReference type="InterPro" id="IPR000340">
    <property type="entry name" value="Dual-sp_phosphatase_cat-dom"/>
</dbReference>
<dbReference type="PANTHER" id="PTHR13251:SF3">
    <property type="entry name" value="TRAFFICKING PROTEIN PARTICLE COMPLEX SUBUNIT 10"/>
    <property type="match status" value="1"/>
</dbReference>
<evidence type="ECO:0000313" key="3">
    <source>
        <dbReference type="Proteomes" id="UP000278627"/>
    </source>
</evidence>
<organism evidence="4">
    <name type="scientific">Brugia pahangi</name>
    <name type="common">Filarial nematode worm</name>
    <dbReference type="NCBI Taxonomy" id="6280"/>
    <lineage>
        <taxon>Eukaryota</taxon>
        <taxon>Metazoa</taxon>
        <taxon>Ecdysozoa</taxon>
        <taxon>Nematoda</taxon>
        <taxon>Chromadorea</taxon>
        <taxon>Rhabditida</taxon>
        <taxon>Spirurina</taxon>
        <taxon>Spiruromorpha</taxon>
        <taxon>Filarioidea</taxon>
        <taxon>Onchocercidae</taxon>
        <taxon>Brugia</taxon>
    </lineage>
</organism>
<dbReference type="EMBL" id="UZAD01001198">
    <property type="protein sequence ID" value="VDN84839.1"/>
    <property type="molecule type" value="Genomic_DNA"/>
</dbReference>
<dbReference type="AlphaFoldDB" id="A0A0N4T652"/>
<protein>
    <submittedName>
        <fullName evidence="4">Tyrosine-protein phosphatase domain-containing protein</fullName>
    </submittedName>
</protein>
<evidence type="ECO:0000313" key="2">
    <source>
        <dbReference type="EMBL" id="VDN84839.1"/>
    </source>
</evidence>
<dbReference type="InterPro" id="IPR045126">
    <property type="entry name" value="TRAPPC10/Trs130"/>
</dbReference>
<sequence>MKISSDRAFIFQTVAEYRNEYRNEISEWFATLNRLEGAEWLIVFDSLKAREQKNRGALMERIKSDFSKFTNRIVEIYDPSNIVPLQSSMQLHLLNSLEFYVTNIESSLSSRNNQYSDSNFDFITFCRDQMSLSRLYQSLGMFEQVLALFDELDATLSLIALHHSSEGPTPKWLASSKCLTSVSLGCPLFVAMLKCDSPWDNITIIELRCIILAHQILVQQTQSATFVVAYLMCVEKMTLRDAYKEVQNIRNIICPNVGFFKQMIELEEKLYNQTTVKIITPVNGVEVPDVVWNELYDEMMDDINKNGS</sequence>
<dbReference type="Gene3D" id="3.90.190.10">
    <property type="entry name" value="Protein tyrosine phosphatase superfamily"/>
    <property type="match status" value="1"/>
</dbReference>
<dbReference type="GO" id="GO:0006891">
    <property type="term" value="P:intra-Golgi vesicle-mediated transport"/>
    <property type="evidence" value="ECO:0007669"/>
    <property type="project" value="TreeGrafter"/>
</dbReference>
<dbReference type="GO" id="GO:1990071">
    <property type="term" value="C:TRAPPII protein complex"/>
    <property type="evidence" value="ECO:0007669"/>
    <property type="project" value="InterPro"/>
</dbReference>
<dbReference type="InterPro" id="IPR056913">
    <property type="entry name" value="TRAPPC10/Trs130_N"/>
</dbReference>
<reference evidence="4" key="1">
    <citation type="submission" date="2017-02" db="UniProtKB">
        <authorList>
            <consortium name="WormBaseParasite"/>
        </authorList>
    </citation>
    <scope>IDENTIFICATION</scope>
</reference>
<evidence type="ECO:0000259" key="1">
    <source>
        <dbReference type="SMART" id="SM00195"/>
    </source>
</evidence>
<dbReference type="Pfam" id="PF00782">
    <property type="entry name" value="DSPc"/>
    <property type="match status" value="1"/>
</dbReference>
<dbReference type="SMART" id="SM00195">
    <property type="entry name" value="DSPc"/>
    <property type="match status" value="1"/>
</dbReference>
<dbReference type="GO" id="GO:0034498">
    <property type="term" value="P:early endosome to Golgi transport"/>
    <property type="evidence" value="ECO:0007669"/>
    <property type="project" value="TreeGrafter"/>
</dbReference>
<dbReference type="Pfam" id="PF23036">
    <property type="entry name" value="TRAPPC10_1st"/>
    <property type="match status" value="1"/>
</dbReference>
<dbReference type="Proteomes" id="UP000278627">
    <property type="component" value="Unassembled WGS sequence"/>
</dbReference>
<dbReference type="GO" id="GO:0005829">
    <property type="term" value="C:cytosol"/>
    <property type="evidence" value="ECO:0007669"/>
    <property type="project" value="GOC"/>
</dbReference>
<gene>
    <name evidence="2" type="ORF">BPAG_LOCUS3653</name>
</gene>
<keyword evidence="3" id="KW-1185">Reference proteome</keyword>
<dbReference type="PANTHER" id="PTHR13251">
    <property type="entry name" value="EPILEPSY HOLOPROSENCEPHALY CANDIDATE 1/TMEM1"/>
    <property type="match status" value="1"/>
</dbReference>
<reference evidence="2 3" key="2">
    <citation type="submission" date="2018-11" db="EMBL/GenBank/DDBJ databases">
        <authorList>
            <consortium name="Pathogen Informatics"/>
        </authorList>
    </citation>
    <scope>NUCLEOTIDE SEQUENCE [LARGE SCALE GENOMIC DNA]</scope>
</reference>
<dbReference type="InterPro" id="IPR020422">
    <property type="entry name" value="TYR_PHOSPHATASE_DUAL_dom"/>
</dbReference>
<evidence type="ECO:0000313" key="4">
    <source>
        <dbReference type="WBParaSite" id="BPAG_0000368501-mRNA-1"/>
    </source>
</evidence>
<dbReference type="InterPro" id="IPR029021">
    <property type="entry name" value="Prot-tyrosine_phosphatase-like"/>
</dbReference>
<name>A0A0N4T652_BRUPA</name>